<protein>
    <submittedName>
        <fullName evidence="1">Uncharacterized protein</fullName>
    </submittedName>
</protein>
<dbReference type="EMBL" id="FOGC01000007">
    <property type="protein sequence ID" value="SEQ84550.1"/>
    <property type="molecule type" value="Genomic_DNA"/>
</dbReference>
<accession>A0A1H9JCH5</accession>
<reference evidence="2" key="1">
    <citation type="submission" date="2016-10" db="EMBL/GenBank/DDBJ databases">
        <authorList>
            <person name="Varghese N."/>
            <person name="Submissions S."/>
        </authorList>
    </citation>
    <scope>NUCLEOTIDE SEQUENCE [LARGE SCALE GENOMIC DNA]</scope>
    <source>
        <strain evidence="2">8N4</strain>
    </source>
</reference>
<keyword evidence="2" id="KW-1185">Reference proteome</keyword>
<sequence length="108" mass="11660">MENKKSYGDITGGTLGLGCVGKGVATEIPNLLSYQRTITIEETQEFIFSNDDLNKHKVGDISGSAIGLGNLKESGEYALISHYQSQRRITGEGDGCRSRITGPDCRYG</sequence>
<dbReference type="Proteomes" id="UP000242515">
    <property type="component" value="Unassembled WGS sequence"/>
</dbReference>
<evidence type="ECO:0000313" key="2">
    <source>
        <dbReference type="Proteomes" id="UP000242515"/>
    </source>
</evidence>
<name>A0A1H9JCH5_9GAMM</name>
<gene>
    <name evidence="1" type="ORF">SAMN05216522_107116</name>
</gene>
<dbReference type="STRING" id="988801.SAMN05216522_107116"/>
<proteinExistence type="predicted"/>
<evidence type="ECO:0000313" key="1">
    <source>
        <dbReference type="EMBL" id="SEQ84550.1"/>
    </source>
</evidence>
<organism evidence="1 2">
    <name type="scientific">Rosenbergiella nectarea</name>
    <dbReference type="NCBI Taxonomy" id="988801"/>
    <lineage>
        <taxon>Bacteria</taxon>
        <taxon>Pseudomonadati</taxon>
        <taxon>Pseudomonadota</taxon>
        <taxon>Gammaproteobacteria</taxon>
        <taxon>Enterobacterales</taxon>
        <taxon>Erwiniaceae</taxon>
        <taxon>Rosenbergiella</taxon>
    </lineage>
</organism>
<dbReference type="AlphaFoldDB" id="A0A1H9JCH5"/>
<dbReference type="RefSeq" id="WP_092676258.1">
    <property type="nucleotide sequence ID" value="NZ_FOGC01000007.1"/>
</dbReference>